<gene>
    <name evidence="2" type="ORF">GWK08_03370</name>
</gene>
<dbReference type="Gene3D" id="1.20.1600.10">
    <property type="entry name" value="Outer membrane efflux proteins (OEP)"/>
    <property type="match status" value="1"/>
</dbReference>
<sequence>MYKKTAFALCVCLWSYISFAQTSGIKGILQQIEQNNSELKALREYIKGQKLQLKSSNNLPDPQLGAYYLPFGEHTTSDYTEFQLSQSFEFPTVYGLRNKLIDRQKDGLTLEYESKRQKILMEAEQNLLEVIALNKRNALELNRLKQAKTVFEQSKELFNKGQTGILELNKAKVAWMQLQFVVQQTEVQKRNKLLKLKSLNGGKELVVLESSFTEDLDLPQKESIWRDRLSGDPELRYFRQEEAIAEQKLKLARNKLLPDLSLGYNYQGVSGNNYSGFYGGLSIPLWNNRNKVKSAKSQLSFRQSNTNVQTQIVYTSFEEQFNNYQALLKKYLEYQATLEGLDNESLLFKAYKLGEISFTEYYIELQFFHEAYDSMLEMEKQLYQLKATILKHQL</sequence>
<keyword evidence="1" id="KW-0732">Signal</keyword>
<dbReference type="Proteomes" id="UP000468581">
    <property type="component" value="Unassembled WGS sequence"/>
</dbReference>
<keyword evidence="3" id="KW-1185">Reference proteome</keyword>
<evidence type="ECO:0000313" key="3">
    <source>
        <dbReference type="Proteomes" id="UP000468581"/>
    </source>
</evidence>
<feature type="signal peptide" evidence="1">
    <location>
        <begin position="1"/>
        <end position="20"/>
    </location>
</feature>
<reference evidence="2 3" key="1">
    <citation type="submission" date="2020-01" db="EMBL/GenBank/DDBJ databases">
        <title>Leptobacterium flavescens.</title>
        <authorList>
            <person name="Wang G."/>
        </authorList>
    </citation>
    <scope>NUCLEOTIDE SEQUENCE [LARGE SCALE GENOMIC DNA]</scope>
    <source>
        <strain evidence="2 3">KCTC 22160</strain>
    </source>
</reference>
<dbReference type="PANTHER" id="PTHR30203:SF24">
    <property type="entry name" value="BLR4935 PROTEIN"/>
    <property type="match status" value="1"/>
</dbReference>
<name>A0A6P0UKQ2_9FLAO</name>
<evidence type="ECO:0000256" key="1">
    <source>
        <dbReference type="SAM" id="SignalP"/>
    </source>
</evidence>
<dbReference type="GO" id="GO:0015562">
    <property type="term" value="F:efflux transmembrane transporter activity"/>
    <property type="evidence" value="ECO:0007669"/>
    <property type="project" value="InterPro"/>
</dbReference>
<proteinExistence type="predicted"/>
<dbReference type="AlphaFoldDB" id="A0A6P0UKQ2"/>
<dbReference type="EMBL" id="JAABOO010000001">
    <property type="protein sequence ID" value="NER12468.1"/>
    <property type="molecule type" value="Genomic_DNA"/>
</dbReference>
<protein>
    <submittedName>
        <fullName evidence="2">TolC family protein</fullName>
    </submittedName>
</protein>
<dbReference type="SUPFAM" id="SSF56954">
    <property type="entry name" value="Outer membrane efflux proteins (OEP)"/>
    <property type="match status" value="1"/>
</dbReference>
<comment type="caution">
    <text evidence="2">The sequence shown here is derived from an EMBL/GenBank/DDBJ whole genome shotgun (WGS) entry which is preliminary data.</text>
</comment>
<accession>A0A6P0UKQ2</accession>
<dbReference type="InterPro" id="IPR010131">
    <property type="entry name" value="MdtP/NodT-like"/>
</dbReference>
<dbReference type="RefSeq" id="WP_163605489.1">
    <property type="nucleotide sequence ID" value="NZ_JAABOO010000001.1"/>
</dbReference>
<organism evidence="2 3">
    <name type="scientific">Leptobacterium flavescens</name>
    <dbReference type="NCBI Taxonomy" id="472055"/>
    <lineage>
        <taxon>Bacteria</taxon>
        <taxon>Pseudomonadati</taxon>
        <taxon>Bacteroidota</taxon>
        <taxon>Flavobacteriia</taxon>
        <taxon>Flavobacteriales</taxon>
        <taxon>Flavobacteriaceae</taxon>
        <taxon>Leptobacterium</taxon>
    </lineage>
</organism>
<evidence type="ECO:0000313" key="2">
    <source>
        <dbReference type="EMBL" id="NER12468.1"/>
    </source>
</evidence>
<dbReference type="PANTHER" id="PTHR30203">
    <property type="entry name" value="OUTER MEMBRANE CATION EFFLUX PROTEIN"/>
    <property type="match status" value="1"/>
</dbReference>
<feature type="chain" id="PRO_5027046308" evidence="1">
    <location>
        <begin position="21"/>
        <end position="394"/>
    </location>
</feature>